<keyword evidence="4" id="KW-1185">Reference proteome</keyword>
<dbReference type="GO" id="GO:0000145">
    <property type="term" value="C:exocyst"/>
    <property type="evidence" value="ECO:0007669"/>
    <property type="project" value="TreeGrafter"/>
</dbReference>
<dbReference type="InterPro" id="IPR001810">
    <property type="entry name" value="F-box_dom"/>
</dbReference>
<dbReference type="PANTHER" id="PTHR12100">
    <property type="entry name" value="SEC10"/>
    <property type="match status" value="1"/>
</dbReference>
<dbReference type="EMBL" id="JANBPY010000354">
    <property type="protein sequence ID" value="KAJ1967338.1"/>
    <property type="molecule type" value="Genomic_DNA"/>
</dbReference>
<comment type="caution">
    <text evidence="3">The sequence shown here is derived from an EMBL/GenBank/DDBJ whole genome shotgun (WGS) entry which is preliminary data.</text>
</comment>
<feature type="compositionally biased region" description="Polar residues" evidence="1">
    <location>
        <begin position="632"/>
        <end position="642"/>
    </location>
</feature>
<evidence type="ECO:0000313" key="3">
    <source>
        <dbReference type="EMBL" id="KAJ1967338.1"/>
    </source>
</evidence>
<dbReference type="Pfam" id="PF07393">
    <property type="entry name" value="Sec10_HB"/>
    <property type="match status" value="1"/>
</dbReference>
<dbReference type="InterPro" id="IPR009976">
    <property type="entry name" value="Sec10-like"/>
</dbReference>
<dbReference type="Gene3D" id="1.20.1280.50">
    <property type="match status" value="1"/>
</dbReference>
<dbReference type="InterPro" id="IPR036047">
    <property type="entry name" value="F-box-like_dom_sf"/>
</dbReference>
<dbReference type="Pfam" id="PF12937">
    <property type="entry name" value="F-box-like"/>
    <property type="match status" value="1"/>
</dbReference>
<organism evidence="3 4">
    <name type="scientific">Dispira parvispora</name>
    <dbReference type="NCBI Taxonomy" id="1520584"/>
    <lineage>
        <taxon>Eukaryota</taxon>
        <taxon>Fungi</taxon>
        <taxon>Fungi incertae sedis</taxon>
        <taxon>Zoopagomycota</taxon>
        <taxon>Kickxellomycotina</taxon>
        <taxon>Dimargaritomycetes</taxon>
        <taxon>Dimargaritales</taxon>
        <taxon>Dimargaritaceae</taxon>
        <taxon>Dispira</taxon>
    </lineage>
</organism>
<evidence type="ECO:0000313" key="4">
    <source>
        <dbReference type="Proteomes" id="UP001150925"/>
    </source>
</evidence>
<feature type="domain" description="F-box" evidence="2">
    <location>
        <begin position="94"/>
        <end position="141"/>
    </location>
</feature>
<dbReference type="SUPFAM" id="SSF81383">
    <property type="entry name" value="F-box domain"/>
    <property type="match status" value="1"/>
</dbReference>
<dbReference type="PANTHER" id="PTHR12100:SF1">
    <property type="entry name" value="RECYCLIN-1"/>
    <property type="match status" value="1"/>
</dbReference>
<evidence type="ECO:0000259" key="2">
    <source>
        <dbReference type="PROSITE" id="PS50181"/>
    </source>
</evidence>
<evidence type="ECO:0000256" key="1">
    <source>
        <dbReference type="SAM" id="MobiDB-lite"/>
    </source>
</evidence>
<gene>
    <name evidence="3" type="primary">RCY1</name>
    <name evidence="3" type="ORF">IWQ62_001926</name>
</gene>
<dbReference type="AlphaFoldDB" id="A0A9W8AUZ9"/>
<accession>A0A9W8AUZ9</accession>
<dbReference type="GO" id="GO:0006887">
    <property type="term" value="P:exocytosis"/>
    <property type="evidence" value="ECO:0007669"/>
    <property type="project" value="TreeGrafter"/>
</dbReference>
<dbReference type="GO" id="GO:0006893">
    <property type="term" value="P:Golgi to plasma membrane transport"/>
    <property type="evidence" value="ECO:0007669"/>
    <property type="project" value="TreeGrafter"/>
</dbReference>
<dbReference type="Proteomes" id="UP001150925">
    <property type="component" value="Unassembled WGS sequence"/>
</dbReference>
<reference evidence="3" key="1">
    <citation type="submission" date="2022-07" db="EMBL/GenBank/DDBJ databases">
        <title>Phylogenomic reconstructions and comparative analyses of Kickxellomycotina fungi.</title>
        <authorList>
            <person name="Reynolds N.K."/>
            <person name="Stajich J.E."/>
            <person name="Barry K."/>
            <person name="Grigoriev I.V."/>
            <person name="Crous P."/>
            <person name="Smith M.E."/>
        </authorList>
    </citation>
    <scope>NUCLEOTIDE SEQUENCE</scope>
    <source>
        <strain evidence="3">RSA 1196</strain>
    </source>
</reference>
<proteinExistence type="predicted"/>
<dbReference type="PROSITE" id="PS50181">
    <property type="entry name" value="FBOX"/>
    <property type="match status" value="1"/>
</dbReference>
<dbReference type="InterPro" id="IPR048627">
    <property type="entry name" value="Sec10_HB"/>
</dbReference>
<sequence>MQSTSPTTGSPPPKAAGKPRGIQPYTRTEIPVKPRSSGPAAYAGKVTQTLSSALQLAGAPLALAVTRIPLPFTLRGFGQSVGRPTQPTKDLTEHGPLLALPDTVLLEILQYLSISDVFRVCSTCRYLLPLAYQPALYLQRLVRMGFLLYMENESLGLAKATMVKAHRRAQQRRRKHSRNVTKDTPFALVNHLEAPPSMVRLLQRVFQWPDQESAPPKLVTRFEVQSTVGKSAHKTMSMVDLVTNYLNHEPMQVFKVIYTYLIPFYTRYRTPQGYNQRYSPTSLIHSKESSILDPTTLATDLDQALLLDQLGWFARVGVVNDANWLNSQLESDILCFTNLHLDGFQRAYYAGQISGMQYHASVMQLLRDGTPCVQQVVDNHPFFRPFVNSSAMETLFKSAPPTIFASSNNPRSGQQWCQFLAELLTHVRDFAELVAVVFPDPAPALSHFSERILKTYVAPTLLSVLRQEELVHTPAQWLETATDMVCQCLNWIDDIHGLPDVELLVGYTQEVLFRQCEPLVRDQLRLEKELMDRNNTKLINAWKQKERSTGLPQPSPAGDTVVPPLGKYHDRNHLMSVKQDALTTLEKSLKPIPAATAIPELKVVNSPESSDHQASAKDAVTNPDQSPPSLPEPSTQETTVESATPVAPPLRRQRSSGLLPTLGLDKGFSNFLSLDLAITMIHTNKEAIGRTSIFWLDAPDDWKPKQDVLECIEYLFVSLLRHLGRDHITTAFTTAISQLARVQPLHQEKVNYSQSLAALSQFLELIHLADLIIQMIEVYHKQELLVFIDEHDFLSTCNQEKKALEVNVDDHTAAGLDRVIDIMMAQVEHLLQVQQLPTDFNPKNPEESHELRPTAACTQVLDCLSRYTSLVSQGADKNIVEVFLGEVGLRLFHALGEHIRRFRIAMGSGGFQLISDLNAYHHWSSQYLKTPDVVRYFDVLKELGNLYIVTPQHLRELLHDTPRFEPVFRVEEIYEFVMLRADYTHIKGMVEERCGFM</sequence>
<dbReference type="OrthoDB" id="5554140at2759"/>
<feature type="region of interest" description="Disordered" evidence="1">
    <location>
        <begin position="1"/>
        <end position="41"/>
    </location>
</feature>
<protein>
    <submittedName>
        <fullName evidence="3">F-box protein: endocytic membrane traffic, recycling ReCYcling 1</fullName>
    </submittedName>
</protein>
<feature type="region of interest" description="Disordered" evidence="1">
    <location>
        <begin position="604"/>
        <end position="655"/>
    </location>
</feature>
<name>A0A9W8AUZ9_9FUNG</name>